<dbReference type="InterPro" id="IPR019448">
    <property type="entry name" value="NT-C2"/>
</dbReference>
<feature type="compositionally biased region" description="Basic and acidic residues" evidence="2">
    <location>
        <begin position="512"/>
        <end position="521"/>
    </location>
</feature>
<evidence type="ECO:0000313" key="6">
    <source>
        <dbReference type="Proteomes" id="UP000887574"/>
    </source>
</evidence>
<accession>A0A915D814</accession>
<keyword evidence="1" id="KW-0175">Coiled coil</keyword>
<dbReference type="Pfam" id="PF12130">
    <property type="entry name" value="bMERB_dom"/>
    <property type="match status" value="1"/>
</dbReference>
<evidence type="ECO:0000259" key="5">
    <source>
        <dbReference type="PROSITE" id="PS51848"/>
    </source>
</evidence>
<feature type="region of interest" description="Disordered" evidence="2">
    <location>
        <begin position="475"/>
        <end position="547"/>
    </location>
</feature>
<feature type="compositionally biased region" description="Polar residues" evidence="2">
    <location>
        <begin position="175"/>
        <end position="193"/>
    </location>
</feature>
<dbReference type="Proteomes" id="UP000887574">
    <property type="component" value="Unplaced"/>
</dbReference>
<dbReference type="InterPro" id="IPR036872">
    <property type="entry name" value="CH_dom_sf"/>
</dbReference>
<organism evidence="6 7">
    <name type="scientific">Ditylenchus dipsaci</name>
    <dbReference type="NCBI Taxonomy" id="166011"/>
    <lineage>
        <taxon>Eukaryota</taxon>
        <taxon>Metazoa</taxon>
        <taxon>Ecdysozoa</taxon>
        <taxon>Nematoda</taxon>
        <taxon>Chromadorea</taxon>
        <taxon>Rhabditida</taxon>
        <taxon>Tylenchina</taxon>
        <taxon>Tylenchomorpha</taxon>
        <taxon>Sphaerularioidea</taxon>
        <taxon>Anguinidae</taxon>
        <taxon>Anguininae</taxon>
        <taxon>Ditylenchus</taxon>
    </lineage>
</organism>
<dbReference type="InterPro" id="IPR001715">
    <property type="entry name" value="CH_dom"/>
</dbReference>
<feature type="domain" description="C2 NT-type" evidence="4">
    <location>
        <begin position="10"/>
        <end position="164"/>
    </location>
</feature>
<name>A0A915D814_9BILA</name>
<dbReference type="PANTHER" id="PTHR23167:SF46">
    <property type="entry name" value="EPS15 HOMOLOGY DOMAIN CONTAINING PROTEIN-BINDING PROTEIN 1, ISOFORM F"/>
    <property type="match status" value="1"/>
</dbReference>
<proteinExistence type="predicted"/>
<feature type="compositionally biased region" description="Basic and acidic residues" evidence="2">
    <location>
        <begin position="536"/>
        <end position="547"/>
    </location>
</feature>
<evidence type="ECO:0000259" key="4">
    <source>
        <dbReference type="PROSITE" id="PS51840"/>
    </source>
</evidence>
<feature type="domain" description="Calponin-homology (CH)" evidence="3">
    <location>
        <begin position="305"/>
        <end position="413"/>
    </location>
</feature>
<dbReference type="PROSITE" id="PS50021">
    <property type="entry name" value="CH"/>
    <property type="match status" value="1"/>
</dbReference>
<dbReference type="WBParaSite" id="jg16992">
    <property type="protein sequence ID" value="jg16992"/>
    <property type="gene ID" value="jg16992"/>
</dbReference>
<protein>
    <submittedName>
        <fullName evidence="7">EH domain-binding protein 1</fullName>
    </submittedName>
</protein>
<dbReference type="PROSITE" id="PS51848">
    <property type="entry name" value="BMERB"/>
    <property type="match status" value="1"/>
</dbReference>
<feature type="domain" description="BMERB" evidence="5">
    <location>
        <begin position="748"/>
        <end position="897"/>
    </location>
</feature>
<reference evidence="7" key="1">
    <citation type="submission" date="2022-11" db="UniProtKB">
        <authorList>
            <consortium name="WormBaseParasite"/>
        </authorList>
    </citation>
    <scope>IDENTIFICATION</scope>
</reference>
<evidence type="ECO:0000256" key="1">
    <source>
        <dbReference type="SAM" id="Coils"/>
    </source>
</evidence>
<dbReference type="PROSITE" id="PS51840">
    <property type="entry name" value="C2_NT"/>
    <property type="match status" value="1"/>
</dbReference>
<dbReference type="PANTHER" id="PTHR23167">
    <property type="entry name" value="CALPONIN HOMOLOGY DOMAIN-CONTAINING PROTEIN DDB_G0272472-RELATED"/>
    <property type="match status" value="1"/>
</dbReference>
<feature type="region of interest" description="Disordered" evidence="2">
    <location>
        <begin position="556"/>
        <end position="575"/>
    </location>
</feature>
<dbReference type="InterPro" id="IPR050540">
    <property type="entry name" value="F-actin_Monoox_Mical"/>
</dbReference>
<feature type="compositionally biased region" description="Polar residues" evidence="2">
    <location>
        <begin position="560"/>
        <end position="575"/>
    </location>
</feature>
<dbReference type="InterPro" id="IPR022735">
    <property type="entry name" value="bMERB_dom"/>
</dbReference>
<dbReference type="Pfam" id="PF00307">
    <property type="entry name" value="CH"/>
    <property type="match status" value="1"/>
</dbReference>
<evidence type="ECO:0000313" key="7">
    <source>
        <dbReference type="WBParaSite" id="jg16992"/>
    </source>
</evidence>
<dbReference type="SUPFAM" id="SSF47576">
    <property type="entry name" value="Calponin-homology domain, CH-domain"/>
    <property type="match status" value="1"/>
</dbReference>
<evidence type="ECO:0000259" key="3">
    <source>
        <dbReference type="PROSITE" id="PS50021"/>
    </source>
</evidence>
<dbReference type="Gene3D" id="1.10.418.10">
    <property type="entry name" value="Calponin-like domain"/>
    <property type="match status" value="1"/>
</dbReference>
<feature type="region of interest" description="Disordered" evidence="2">
    <location>
        <begin position="169"/>
        <end position="216"/>
    </location>
</feature>
<feature type="compositionally biased region" description="Low complexity" evidence="2">
    <location>
        <begin position="523"/>
        <end position="535"/>
    </location>
</feature>
<dbReference type="SMART" id="SM00033">
    <property type="entry name" value="CH"/>
    <property type="match status" value="1"/>
</dbReference>
<keyword evidence="6" id="KW-1185">Reference proteome</keyword>
<dbReference type="AlphaFoldDB" id="A0A915D814"/>
<feature type="coiled-coil region" evidence="1">
    <location>
        <begin position="853"/>
        <end position="887"/>
    </location>
</feature>
<evidence type="ECO:0000256" key="2">
    <source>
        <dbReference type="SAM" id="MobiDB-lite"/>
    </source>
</evidence>
<dbReference type="SMART" id="SM01203">
    <property type="entry name" value="DUF3585"/>
    <property type="match status" value="1"/>
</dbReference>
<sequence length="926" mass="105053">MNQMWRSIRRKKKNRKSAKYKFSLGFKELVIDCSDGFKPEKVVIGWMHGHRRYFCKQRKTDSSFTESTRSLVVWPEAAADSLDIVTTLYKDAEDKFDDKEWTLVVEEVKDKGRHCPLAAISLNLRLFVGGSSEGCAKMDTKFKLRPLRDEVKFCSVQLQLTSMLVLDQPEESSKDNCSSGLASPSVLPTSIHQQKIKSPAIDKPVPVEVDSPLSTPSVGVPSEKSVIKIRHTIQSDSVAQPTSSIKEVRQISVVRKSTNENICISPSVSSQVEDDFGAHHFLNRQLSASQKVQSPPVSASTAPIYIADEGLLEWCQRITKDYEGVKITDFSKSFKSGLAFCALIHRYTPSLLGNYSRLDFSQSSQGHKENCRRAFDAAVLLGVDRSLDESETIILPNRQAIQLYVERLRIALQGNAGQSADHTDNIPRDISDHRISAIFALSEPEESVMNELSRLRQYRQKNAHDDQKDTKMEMANRSKEEFKSNSARPVYQEDDDFNPQKDLYLPSFGQRSGREAEKIRETASASHSVVDSSSVDAKEEERKRQLREEARSLMKKALTDSGSNITSTRSQVNHHQMSRSYMNGIDCDAAGESSNESSTISSNLRRSASIRSTTSLGSQSDLRTLGVVTPQVNFHKFRKHEPSPVLQRKNYESPLLPAFGKPTQKFVNGLEPSQSTYQNQQNFVIGSPLPYAAFDRMKRFGSMRSQEIADSIVQFVSPRVLVEANQRLEPTTTTSKPYDPERTPTRKLVTNFEKDLNNTENIGTELEELAERIVQVEKLDSYIDQKMRNLEPGSQEEQKMIEEHLKLLTEKDALVRRQDYLNHVVDLNETSHQITLIQKQLIQSTVAENDMKIEMDKQEIDDLMNKLKELVDRKNDLSHALINKEEEDEEESERGRLVMEKSKISCVDLRSLSVASWWHECSKRED</sequence>